<comment type="function">
    <text evidence="2">Cytokinin receptor related to bacterial two-component regulators. Functions as a histidine kinase and transmits the stress signal to a downstream MAPK cascade.</text>
</comment>
<protein>
    <recommendedName>
        <fullName evidence="3">histidine kinase</fullName>
        <ecNumber evidence="3">2.7.13.3</ecNumber>
    </recommendedName>
</protein>
<proteinExistence type="predicted"/>
<dbReference type="InterPro" id="IPR005467">
    <property type="entry name" value="His_kinase_dom"/>
</dbReference>
<dbReference type="SUPFAM" id="SSF52172">
    <property type="entry name" value="CheY-like"/>
    <property type="match status" value="1"/>
</dbReference>
<dbReference type="GO" id="GO:0000160">
    <property type="term" value="P:phosphorelay signal transduction system"/>
    <property type="evidence" value="ECO:0007669"/>
    <property type="project" value="UniProtKB-KW"/>
</dbReference>
<comment type="catalytic activity">
    <reaction evidence="1">
        <text>ATP + protein L-histidine = ADP + protein N-phospho-L-histidine.</text>
        <dbReference type="EC" id="2.7.13.3"/>
    </reaction>
</comment>
<sequence length="797" mass="89655">MLAVSLLVVVLLFATCIARQKSKLLVSNVLEVGVDHSHLFVALDDSSLSRALDSLNDADSSYLVGSDAEIVEYLGSPQNSTIQIEIPRVPMFITLTFPDKKTMKIFQVLSVIIICFAGILLICMASVTFFMLQRLKQLKIQEAISIKQEAERKSKIVGASRDMHHALGSIIALIEFCIKKNNPSPELYTNLTKMDGYAYRLQGILKTILGTSKVESRKMHLEEAEFNIADTIEESVDTYNILAECRRLEMIWDPCDFSILKLEKVIGDKQKFKQILGKLLSAALEFTSEGKIVVLARASKQKIELLKFLSDYGCAISHTFSCLSRSVLRYCGGKIKPQDVHYMRKDPYSIELTFEVHYTGGGIPVEKRKSVSPNYIQVKEDSPEGIGLRLGFVQSYVRLMGGEISIQNKEPGERGTCFKFNIFLKSGGVANESKISVPLMLDDSHTRIIHCLLFVQGCETKRILQMWIESLGIKVWTTDRAEHISPILQKIKKNFVLCKTLSWKAESAKNIGFLSNKEKFSECLPIAQLYSELPFRLLIIVDLSNENPVEILSTLIEFYKRNTSLYCKIICIADSTVTEKQLCEFRAVVPCDLTLRKPIHGSRLKELYKLIQELRTSEKLYVGRVAASPSVKLQTGKQPEKLCEIIEQTSSAVKEENFLWGKRVLLVDDGDIMRYLGSSLLSKLGAEVEVAEDGFKALNLVKNALEIGPTRSKCSDYSFAYDAVFMDCQMPEMDGYETAKQIRKEESQYGIHVPIIALSVDKRNKDVKKAMAAGMDHVLEKPLSKFKLADLFKPTGR</sequence>
<dbReference type="SUPFAM" id="SSF55874">
    <property type="entry name" value="ATPase domain of HSP90 chaperone/DNA topoisomerase II/histidine kinase"/>
    <property type="match status" value="1"/>
</dbReference>
<dbReference type="OrthoDB" id="60033at2759"/>
<dbReference type="PROSITE" id="PS50109">
    <property type="entry name" value="HIS_KIN"/>
    <property type="match status" value="1"/>
</dbReference>
<dbReference type="SMART" id="SM00448">
    <property type="entry name" value="REC"/>
    <property type="match status" value="1"/>
</dbReference>
<feature type="transmembrane region" description="Helical" evidence="8">
    <location>
        <begin position="105"/>
        <end position="132"/>
    </location>
</feature>
<feature type="domain" description="Histidine kinase" evidence="10">
    <location>
        <begin position="158"/>
        <end position="426"/>
    </location>
</feature>
<dbReference type="EC" id="2.7.13.3" evidence="3"/>
<dbReference type="Proteomes" id="UP001151287">
    <property type="component" value="Unassembled WGS sequence"/>
</dbReference>
<keyword evidence="5" id="KW-0932">Cytokinin signaling pathway</keyword>
<name>A0A9Q0C3P8_9POAL</name>
<dbReference type="CDD" id="cd17546">
    <property type="entry name" value="REC_hyHK_CKI1_RcsC-like"/>
    <property type="match status" value="1"/>
</dbReference>
<dbReference type="InterPro" id="IPR036890">
    <property type="entry name" value="HATPase_C_sf"/>
</dbReference>
<evidence type="ECO:0000256" key="3">
    <source>
        <dbReference type="ARBA" id="ARBA00012438"/>
    </source>
</evidence>
<evidence type="ECO:0000256" key="9">
    <source>
        <dbReference type="SAM" id="SignalP"/>
    </source>
</evidence>
<evidence type="ECO:0000256" key="4">
    <source>
        <dbReference type="ARBA" id="ARBA00022553"/>
    </source>
</evidence>
<keyword evidence="8" id="KW-1133">Transmembrane helix</keyword>
<dbReference type="Pfam" id="PF00072">
    <property type="entry name" value="Response_reg"/>
    <property type="match status" value="1"/>
</dbReference>
<dbReference type="Gene3D" id="3.40.50.2300">
    <property type="match status" value="1"/>
</dbReference>
<reference evidence="12" key="1">
    <citation type="journal article" date="2022" name="Cell">
        <title>Repeat-based holocentromeres influence genome architecture and karyotype evolution.</title>
        <authorList>
            <person name="Hofstatter P.G."/>
            <person name="Thangavel G."/>
            <person name="Lux T."/>
            <person name="Neumann P."/>
            <person name="Vondrak T."/>
            <person name="Novak P."/>
            <person name="Zhang M."/>
            <person name="Costa L."/>
            <person name="Castellani M."/>
            <person name="Scott A."/>
            <person name="Toegelov H."/>
            <person name="Fuchs J."/>
            <person name="Mata-Sucre Y."/>
            <person name="Dias Y."/>
            <person name="Vanzela A.L.L."/>
            <person name="Huettel B."/>
            <person name="Almeida C.C.S."/>
            <person name="Simkova H."/>
            <person name="Souza G."/>
            <person name="Pedrosa-Harand A."/>
            <person name="Macas J."/>
            <person name="Mayer K.F.X."/>
            <person name="Houben A."/>
            <person name="Marques A."/>
        </authorList>
    </citation>
    <scope>NUCLEOTIDE SEQUENCE</scope>
    <source>
        <strain evidence="12">RhyBre1mFocal</strain>
    </source>
</reference>
<evidence type="ECO:0000256" key="5">
    <source>
        <dbReference type="ARBA" id="ARBA00022864"/>
    </source>
</evidence>
<evidence type="ECO:0000256" key="6">
    <source>
        <dbReference type="ARBA" id="ARBA00023012"/>
    </source>
</evidence>
<evidence type="ECO:0000256" key="2">
    <source>
        <dbReference type="ARBA" id="ARBA00002427"/>
    </source>
</evidence>
<keyword evidence="13" id="KW-1185">Reference proteome</keyword>
<dbReference type="Pfam" id="PF02518">
    <property type="entry name" value="HATPase_c"/>
    <property type="match status" value="1"/>
</dbReference>
<dbReference type="PANTHER" id="PTHR43719:SF75">
    <property type="entry name" value="HISTIDINE KINASE CKI1"/>
    <property type="match status" value="1"/>
</dbReference>
<comment type="caution">
    <text evidence="12">The sequence shown here is derived from an EMBL/GenBank/DDBJ whole genome shotgun (WGS) entry which is preliminary data.</text>
</comment>
<feature type="chain" id="PRO_5040328036" description="histidine kinase" evidence="9">
    <location>
        <begin position="19"/>
        <end position="797"/>
    </location>
</feature>
<dbReference type="GO" id="GO:0009736">
    <property type="term" value="P:cytokinin-activated signaling pathway"/>
    <property type="evidence" value="ECO:0007669"/>
    <property type="project" value="UniProtKB-KW"/>
</dbReference>
<dbReference type="SMART" id="SM00387">
    <property type="entry name" value="HATPase_c"/>
    <property type="match status" value="1"/>
</dbReference>
<keyword evidence="8" id="KW-0472">Membrane</keyword>
<dbReference type="InterPro" id="IPR003594">
    <property type="entry name" value="HATPase_dom"/>
</dbReference>
<dbReference type="InterPro" id="IPR050956">
    <property type="entry name" value="2C_system_His_kinase"/>
</dbReference>
<keyword evidence="4 7" id="KW-0597">Phosphoprotein</keyword>
<accession>A0A9Q0C3P8</accession>
<gene>
    <name evidence="12" type="ORF">LUZ63_018067</name>
</gene>
<dbReference type="PROSITE" id="PS50110">
    <property type="entry name" value="RESPONSE_REGULATORY"/>
    <property type="match status" value="1"/>
</dbReference>
<evidence type="ECO:0000256" key="8">
    <source>
        <dbReference type="SAM" id="Phobius"/>
    </source>
</evidence>
<dbReference type="InterPro" id="IPR001789">
    <property type="entry name" value="Sig_transdc_resp-reg_receiver"/>
</dbReference>
<keyword evidence="6" id="KW-0902">Two-component regulatory system</keyword>
<dbReference type="Gene3D" id="3.30.565.10">
    <property type="entry name" value="Histidine kinase-like ATPase, C-terminal domain"/>
    <property type="match status" value="1"/>
</dbReference>
<feature type="modified residue" description="4-aspartylphosphate" evidence="7">
    <location>
        <position position="727"/>
    </location>
</feature>
<dbReference type="InterPro" id="IPR011006">
    <property type="entry name" value="CheY-like_superfamily"/>
</dbReference>
<evidence type="ECO:0000259" key="10">
    <source>
        <dbReference type="PROSITE" id="PS50109"/>
    </source>
</evidence>
<evidence type="ECO:0000259" key="11">
    <source>
        <dbReference type="PROSITE" id="PS50110"/>
    </source>
</evidence>
<dbReference type="EMBL" id="JAMQYH010000005">
    <property type="protein sequence ID" value="KAJ1686677.1"/>
    <property type="molecule type" value="Genomic_DNA"/>
</dbReference>
<organism evidence="12 13">
    <name type="scientific">Rhynchospora breviuscula</name>
    <dbReference type="NCBI Taxonomy" id="2022672"/>
    <lineage>
        <taxon>Eukaryota</taxon>
        <taxon>Viridiplantae</taxon>
        <taxon>Streptophyta</taxon>
        <taxon>Embryophyta</taxon>
        <taxon>Tracheophyta</taxon>
        <taxon>Spermatophyta</taxon>
        <taxon>Magnoliopsida</taxon>
        <taxon>Liliopsida</taxon>
        <taxon>Poales</taxon>
        <taxon>Cyperaceae</taxon>
        <taxon>Cyperoideae</taxon>
        <taxon>Rhynchosporeae</taxon>
        <taxon>Rhynchospora</taxon>
    </lineage>
</organism>
<keyword evidence="8" id="KW-0812">Transmembrane</keyword>
<evidence type="ECO:0000256" key="7">
    <source>
        <dbReference type="PROSITE-ProRule" id="PRU00169"/>
    </source>
</evidence>
<evidence type="ECO:0000313" key="12">
    <source>
        <dbReference type="EMBL" id="KAJ1686677.1"/>
    </source>
</evidence>
<evidence type="ECO:0000313" key="13">
    <source>
        <dbReference type="Proteomes" id="UP001151287"/>
    </source>
</evidence>
<evidence type="ECO:0000256" key="1">
    <source>
        <dbReference type="ARBA" id="ARBA00000085"/>
    </source>
</evidence>
<dbReference type="PANTHER" id="PTHR43719">
    <property type="entry name" value="TWO-COMPONENT HISTIDINE KINASE"/>
    <property type="match status" value="1"/>
</dbReference>
<dbReference type="AlphaFoldDB" id="A0A9Q0C3P8"/>
<keyword evidence="9" id="KW-0732">Signal</keyword>
<dbReference type="GO" id="GO:0004673">
    <property type="term" value="F:protein histidine kinase activity"/>
    <property type="evidence" value="ECO:0007669"/>
    <property type="project" value="UniProtKB-EC"/>
</dbReference>
<feature type="signal peptide" evidence="9">
    <location>
        <begin position="1"/>
        <end position="18"/>
    </location>
</feature>
<feature type="domain" description="Response regulatory" evidence="11">
    <location>
        <begin position="663"/>
        <end position="796"/>
    </location>
</feature>